<protein>
    <submittedName>
        <fullName evidence="1">Uncharacterized protein</fullName>
    </submittedName>
</protein>
<name>A0A164LI90_9CRUS</name>
<gene>
    <name evidence="1" type="ORF">APZ42_032966</name>
</gene>
<evidence type="ECO:0000313" key="2">
    <source>
        <dbReference type="Proteomes" id="UP000076858"/>
    </source>
</evidence>
<comment type="caution">
    <text evidence="1">The sequence shown here is derived from an EMBL/GenBank/DDBJ whole genome shotgun (WGS) entry which is preliminary data.</text>
</comment>
<dbReference type="Proteomes" id="UP000076858">
    <property type="component" value="Unassembled WGS sequence"/>
</dbReference>
<reference evidence="1 2" key="1">
    <citation type="submission" date="2016-03" db="EMBL/GenBank/DDBJ databases">
        <title>EvidentialGene: Evidence-directed Construction of Genes on Genomes.</title>
        <authorList>
            <person name="Gilbert D.G."/>
            <person name="Choi J.-H."/>
            <person name="Mockaitis K."/>
            <person name="Colbourne J."/>
            <person name="Pfrender M."/>
        </authorList>
    </citation>
    <scope>NUCLEOTIDE SEQUENCE [LARGE SCALE GENOMIC DNA]</scope>
    <source>
        <strain evidence="1 2">Xinb3</strain>
        <tissue evidence="1">Complete organism</tissue>
    </source>
</reference>
<proteinExistence type="predicted"/>
<dbReference type="AlphaFoldDB" id="A0A164LI90"/>
<accession>A0A164LI90</accession>
<dbReference type="EMBL" id="LRGB01003129">
    <property type="protein sequence ID" value="KZS04136.1"/>
    <property type="molecule type" value="Genomic_DNA"/>
</dbReference>
<organism evidence="1 2">
    <name type="scientific">Daphnia magna</name>
    <dbReference type="NCBI Taxonomy" id="35525"/>
    <lineage>
        <taxon>Eukaryota</taxon>
        <taxon>Metazoa</taxon>
        <taxon>Ecdysozoa</taxon>
        <taxon>Arthropoda</taxon>
        <taxon>Crustacea</taxon>
        <taxon>Branchiopoda</taxon>
        <taxon>Diplostraca</taxon>
        <taxon>Cladocera</taxon>
        <taxon>Anomopoda</taxon>
        <taxon>Daphniidae</taxon>
        <taxon>Daphnia</taxon>
    </lineage>
</organism>
<keyword evidence="2" id="KW-1185">Reference proteome</keyword>
<evidence type="ECO:0000313" key="1">
    <source>
        <dbReference type="EMBL" id="KZS04136.1"/>
    </source>
</evidence>
<sequence>MNELLRVPGLTPFRTEIVGVCREDQSSGKTCKSIRSDPFLQCRALCDLLQYMCSCPARDVVVAASWSTTRSTAYGVYTLRNLSRTGFNF</sequence>